<feature type="transmembrane region" description="Helical" evidence="7">
    <location>
        <begin position="285"/>
        <end position="304"/>
    </location>
</feature>
<evidence type="ECO:0000256" key="5">
    <source>
        <dbReference type="ARBA" id="ARBA00023136"/>
    </source>
</evidence>
<keyword evidence="2" id="KW-1003">Cell membrane</keyword>
<evidence type="ECO:0000313" key="9">
    <source>
        <dbReference type="EMBL" id="QDZ16122.1"/>
    </source>
</evidence>
<feature type="transmembrane region" description="Helical" evidence="7">
    <location>
        <begin position="740"/>
        <end position="761"/>
    </location>
</feature>
<keyword evidence="4 7" id="KW-1133">Transmembrane helix</keyword>
<feature type="transmembrane region" description="Helical" evidence="7">
    <location>
        <begin position="410"/>
        <end position="443"/>
    </location>
</feature>
<dbReference type="PROSITE" id="PS50156">
    <property type="entry name" value="SSD"/>
    <property type="match status" value="1"/>
</dbReference>
<feature type="transmembrane region" description="Helical" evidence="7">
    <location>
        <begin position="311"/>
        <end position="335"/>
    </location>
</feature>
<sequence length="849" mass="87662">MANLLNRLGLFSARKPWTVLVGWLVALALAGGAFLAFGGTLATSFNIPGTETAKVTAQLQKQLDQSGGATGSVVFQTKDGSKLDAAQKSEISSLLKRVGTVKGVDSIVDPFTTADQRDAQAKKLTDGQTQINTATQQIADGQSQIDAGRAQLDAGQKQLDDAVAQAKAAGAYDQASAQFEAQQQQLDAAKAKLDASQSQLDASTKKLEASQKQVDAGTQLMDAAAKIRTVSTDGSTAVGMVQFKDDLFNLPSSVKEAVAHKLDAADISGVEVNYSSEIATDISGLIGPGEITGVVIALIVLIVMMRALMPALMPLISSLIGVGVGVAGAMAFSGVVDMSSVTPVLGLMLGLAVGIDYALFIVNRHRRQLLAGMDVKESIGLANGTAGNAVVFAGATVLVALLALNVSGIGFLGVMGTVGAACVLVAVLVAVTLTPALLGMLGLKVLGKKARGQIGHEAHRAPVAKPMSTPRVVLSVVAAVIGLLIIAIPALSMRLGLPDGSSSPTDSTSYKAYTAVADKFGAGQNGPLIVTATLPKAVSETDLVPTEAKLVDKLMTVHDVVAVAPIGASDARDFIAFEVIPADGPSSASTEALVHDLRGTDVFGSDVTVGVAGQASANIDVSEKLASALPLYLAVVIGLSLIIMIIVFRSLLVPVIATGGYVLSLFAAFGGMTAVYQWGWLSAIFGVHDPGPVLSFAPIIVMGVLFGLAMDYQLFLVSGMREAYVHGLPARQAVVSGLRGGRAVVTAAAIIMISVFGGFVFSELDMIRPLGFGLAFGVLFDAFLVRLVIVPGLMHLFGKAAWWIPKWLDRILPNVDVEGAALERSHPLHGVSAGADAIADEEEAAQPVH</sequence>
<feature type="transmembrane region" description="Helical" evidence="7">
    <location>
        <begin position="655"/>
        <end position="676"/>
    </location>
</feature>
<dbReference type="InterPro" id="IPR050545">
    <property type="entry name" value="Mycobact_MmpL"/>
</dbReference>
<dbReference type="Gene3D" id="1.20.1640.10">
    <property type="entry name" value="Multidrug efflux transporter AcrB transmembrane domain"/>
    <property type="match status" value="2"/>
</dbReference>
<dbReference type="EMBL" id="CP042305">
    <property type="protein sequence ID" value="QDZ16122.1"/>
    <property type="molecule type" value="Genomic_DNA"/>
</dbReference>
<dbReference type="Proteomes" id="UP000320216">
    <property type="component" value="Chromosome"/>
</dbReference>
<protein>
    <submittedName>
        <fullName evidence="9">MMPL family transporter</fullName>
    </submittedName>
</protein>
<accession>A0A5B8M905</accession>
<dbReference type="AlphaFoldDB" id="A0A5B8M905"/>
<evidence type="ECO:0000313" key="10">
    <source>
        <dbReference type="Proteomes" id="UP000320216"/>
    </source>
</evidence>
<dbReference type="PANTHER" id="PTHR33406:SF13">
    <property type="entry name" value="MEMBRANE PROTEIN YDFJ"/>
    <property type="match status" value="1"/>
</dbReference>
<feature type="domain" description="SSD" evidence="8">
    <location>
        <begin position="307"/>
        <end position="440"/>
    </location>
</feature>
<dbReference type="SUPFAM" id="SSF82866">
    <property type="entry name" value="Multidrug efflux transporter AcrB transmembrane domain"/>
    <property type="match status" value="2"/>
</dbReference>
<feature type="transmembrane region" description="Helical" evidence="7">
    <location>
        <begin position="629"/>
        <end position="648"/>
    </location>
</feature>
<feature type="transmembrane region" description="Helical" evidence="7">
    <location>
        <begin position="767"/>
        <end position="789"/>
    </location>
</feature>
<keyword evidence="5 7" id="KW-0472">Membrane</keyword>
<feature type="coiled-coil region" evidence="6">
    <location>
        <begin position="172"/>
        <end position="213"/>
    </location>
</feature>
<dbReference type="Pfam" id="PF03176">
    <property type="entry name" value="MMPL"/>
    <property type="match status" value="2"/>
</dbReference>
<dbReference type="RefSeq" id="WP_146322126.1">
    <property type="nucleotide sequence ID" value="NZ_CP042305.1"/>
</dbReference>
<feature type="transmembrane region" description="Helical" evidence="7">
    <location>
        <begin position="341"/>
        <end position="360"/>
    </location>
</feature>
<keyword evidence="6" id="KW-0175">Coiled coil</keyword>
<keyword evidence="3 7" id="KW-0812">Transmembrane</keyword>
<keyword evidence="10" id="KW-1185">Reference proteome</keyword>
<evidence type="ECO:0000256" key="6">
    <source>
        <dbReference type="SAM" id="Coils"/>
    </source>
</evidence>
<dbReference type="InterPro" id="IPR004869">
    <property type="entry name" value="MMPL_dom"/>
</dbReference>
<feature type="transmembrane region" description="Helical" evidence="7">
    <location>
        <begin position="381"/>
        <end position="404"/>
    </location>
</feature>
<dbReference type="OrthoDB" id="7051771at2"/>
<dbReference type="InterPro" id="IPR000731">
    <property type="entry name" value="SSD"/>
</dbReference>
<dbReference type="PANTHER" id="PTHR33406">
    <property type="entry name" value="MEMBRANE PROTEIN MJ1562-RELATED"/>
    <property type="match status" value="1"/>
</dbReference>
<feature type="transmembrane region" description="Helical" evidence="7">
    <location>
        <begin position="696"/>
        <end position="719"/>
    </location>
</feature>
<evidence type="ECO:0000256" key="3">
    <source>
        <dbReference type="ARBA" id="ARBA00022692"/>
    </source>
</evidence>
<evidence type="ECO:0000256" key="1">
    <source>
        <dbReference type="ARBA" id="ARBA00004651"/>
    </source>
</evidence>
<feature type="transmembrane region" description="Helical" evidence="7">
    <location>
        <begin position="472"/>
        <end position="491"/>
    </location>
</feature>
<evidence type="ECO:0000259" key="8">
    <source>
        <dbReference type="PROSITE" id="PS50156"/>
    </source>
</evidence>
<dbReference type="Gene3D" id="1.10.287.1490">
    <property type="match status" value="1"/>
</dbReference>
<dbReference type="KEGG" id="huw:FPZ11_16350"/>
<evidence type="ECO:0000256" key="4">
    <source>
        <dbReference type="ARBA" id="ARBA00022989"/>
    </source>
</evidence>
<comment type="subcellular location">
    <subcellularLocation>
        <location evidence="1">Cell membrane</location>
        <topology evidence="1">Multi-pass membrane protein</topology>
    </subcellularLocation>
</comment>
<evidence type="ECO:0000256" key="2">
    <source>
        <dbReference type="ARBA" id="ARBA00022475"/>
    </source>
</evidence>
<evidence type="ECO:0000256" key="7">
    <source>
        <dbReference type="SAM" id="Phobius"/>
    </source>
</evidence>
<dbReference type="GO" id="GO:0005886">
    <property type="term" value="C:plasma membrane"/>
    <property type="evidence" value="ECO:0007669"/>
    <property type="project" value="UniProtKB-SubCell"/>
</dbReference>
<gene>
    <name evidence="9" type="ORF">FPZ11_16350</name>
</gene>
<reference evidence="9 10" key="1">
    <citation type="submission" date="2019-07" db="EMBL/GenBank/DDBJ databases">
        <title>Full genome sequence of Humibacter sp. WJ7-1.</title>
        <authorList>
            <person name="Im W.-T."/>
        </authorList>
    </citation>
    <scope>NUCLEOTIDE SEQUENCE [LARGE SCALE GENOMIC DNA]</scope>
    <source>
        <strain evidence="9 10">WJ7-1</strain>
    </source>
</reference>
<name>A0A5B8M905_9MICO</name>
<proteinExistence type="predicted"/>
<organism evidence="9 10">
    <name type="scientific">Humibacter ginsenosidimutans</name>
    <dbReference type="NCBI Taxonomy" id="2599293"/>
    <lineage>
        <taxon>Bacteria</taxon>
        <taxon>Bacillati</taxon>
        <taxon>Actinomycetota</taxon>
        <taxon>Actinomycetes</taxon>
        <taxon>Micrococcales</taxon>
        <taxon>Microbacteriaceae</taxon>
        <taxon>Humibacter</taxon>
    </lineage>
</organism>